<comment type="caution">
    <text evidence="3">The sequence shown here is derived from an EMBL/GenBank/DDBJ whole genome shotgun (WGS) entry which is preliminary data.</text>
</comment>
<evidence type="ECO:0000313" key="3">
    <source>
        <dbReference type="EMBL" id="TCG11468.1"/>
    </source>
</evidence>
<name>A0A4V2NI85_9MOLU</name>
<dbReference type="Proteomes" id="UP000294192">
    <property type="component" value="Unassembled WGS sequence"/>
</dbReference>
<accession>A0A4V2NI85</accession>
<dbReference type="InterPro" id="IPR036514">
    <property type="entry name" value="SGNH_hydro_sf"/>
</dbReference>
<dbReference type="GO" id="GO:0004622">
    <property type="term" value="F:phosphatidylcholine lysophospholipase activity"/>
    <property type="evidence" value="ECO:0007669"/>
    <property type="project" value="TreeGrafter"/>
</dbReference>
<keyword evidence="4" id="KW-1185">Reference proteome</keyword>
<sequence length="581" mass="63498">MTKTTKKIILGSVTMFTAIAAPIATVISCGDKKSDIRKKGSSSFLNTEARAKYAKDIAIIKNADNDSNPIIDNDKVNIVSLGDSVAAGYTQLDGKDHRGFMNSKKEISGISYGSYLARAFKKHNKLADFNNFAIGGSTTTTLRNQVDPSYKLDSSSEGLRDVIISKLVNPIPGEAKRFSTIQEKLKEANLITISIGANDILGHIKLGGLTISQILTQGIGNLKMTGGLSSLITYDKEKIKTSIQKANQNLMATIAKIKEINPTAKISIIGYPMPITQLASILKLVTDDEGKPVVEKILGAVDGIGRDIARRFKTIDFIDGYIQNAWDKNALELAPELVDIHPGARGYRKIASTILANWAQDKTILSKTGNEPFEKSFTKNRLKETYTPEINDLSNLSSTLSPEATKIESLAKPYKLVHFAAAIVPKIISVISDTNADKTTSTTKPAVSVYKSSKSKSSLDIKEVFSKITPFINSLFRSADIGLLSNDKKIVDGTRQDLEFIFALLAKKTKDMPLVGPMLRVIIENSIKINSPEKSSAEIMKDPVLNVFYDGFTTKASNHKKITHVNDDKFIKRGPADDYTK</sequence>
<evidence type="ECO:0000313" key="4">
    <source>
        <dbReference type="Proteomes" id="UP000294192"/>
    </source>
</evidence>
<dbReference type="EMBL" id="PSZO01000006">
    <property type="protein sequence ID" value="TCG11468.1"/>
    <property type="molecule type" value="Genomic_DNA"/>
</dbReference>
<proteinExistence type="predicted"/>
<protein>
    <recommendedName>
        <fullName evidence="2">SGNH hydrolase-type esterase domain-containing protein</fullName>
    </recommendedName>
</protein>
<gene>
    <name evidence="3" type="ORF">C4B24_01780</name>
</gene>
<dbReference type="PANTHER" id="PTHR30383:SF5">
    <property type="entry name" value="SGNH HYDROLASE-TYPE ESTERASE DOMAIN-CONTAINING PROTEIN"/>
    <property type="match status" value="1"/>
</dbReference>
<reference evidence="3 4" key="1">
    <citation type="submission" date="2018-02" db="EMBL/GenBank/DDBJ databases">
        <title>Mycoplasma marinum and Mycoplasma todarodis sp. nov., moderately halophilic and psychrotolerant mycoplasmas isolated from cephalopods.</title>
        <authorList>
            <person name="Viver T."/>
        </authorList>
    </citation>
    <scope>NUCLEOTIDE SEQUENCE [LARGE SCALE GENOMIC DNA]</scope>
    <source>
        <strain evidence="3 4">PE</strain>
    </source>
</reference>
<organism evidence="3 4">
    <name type="scientific">Mycoplasma marinum</name>
    <dbReference type="NCBI Taxonomy" id="1937190"/>
    <lineage>
        <taxon>Bacteria</taxon>
        <taxon>Bacillati</taxon>
        <taxon>Mycoplasmatota</taxon>
        <taxon>Mollicutes</taxon>
        <taxon>Mycoplasmataceae</taxon>
        <taxon>Mycoplasma</taxon>
    </lineage>
</organism>
<dbReference type="PROSITE" id="PS51257">
    <property type="entry name" value="PROKAR_LIPOPROTEIN"/>
    <property type="match status" value="1"/>
</dbReference>
<dbReference type="PANTHER" id="PTHR30383">
    <property type="entry name" value="THIOESTERASE 1/PROTEASE 1/LYSOPHOSPHOLIPASE L1"/>
    <property type="match status" value="1"/>
</dbReference>
<evidence type="ECO:0000256" key="1">
    <source>
        <dbReference type="SAM" id="SignalP"/>
    </source>
</evidence>
<dbReference type="Pfam" id="PF13472">
    <property type="entry name" value="Lipase_GDSL_2"/>
    <property type="match status" value="1"/>
</dbReference>
<dbReference type="RefSeq" id="WP_131598756.1">
    <property type="nucleotide sequence ID" value="NZ_CBDBYK010000004.1"/>
</dbReference>
<evidence type="ECO:0000259" key="2">
    <source>
        <dbReference type="Pfam" id="PF13472"/>
    </source>
</evidence>
<feature type="domain" description="SGNH hydrolase-type esterase" evidence="2">
    <location>
        <begin position="81"/>
        <end position="348"/>
    </location>
</feature>
<dbReference type="SUPFAM" id="SSF52266">
    <property type="entry name" value="SGNH hydrolase"/>
    <property type="match status" value="1"/>
</dbReference>
<feature type="signal peptide" evidence="1">
    <location>
        <begin position="1"/>
        <end position="20"/>
    </location>
</feature>
<dbReference type="OrthoDB" id="399880at2"/>
<feature type="chain" id="PRO_5020414131" description="SGNH hydrolase-type esterase domain-containing protein" evidence="1">
    <location>
        <begin position="21"/>
        <end position="581"/>
    </location>
</feature>
<dbReference type="Gene3D" id="3.40.50.1110">
    <property type="entry name" value="SGNH hydrolase"/>
    <property type="match status" value="1"/>
</dbReference>
<dbReference type="AlphaFoldDB" id="A0A4V2NI85"/>
<dbReference type="InterPro" id="IPR013830">
    <property type="entry name" value="SGNH_hydro"/>
</dbReference>
<dbReference type="InterPro" id="IPR051532">
    <property type="entry name" value="Ester_Hydrolysis_Enzymes"/>
</dbReference>
<keyword evidence="1" id="KW-0732">Signal</keyword>